<comment type="caution">
    <text evidence="1">The sequence shown here is derived from an EMBL/GenBank/DDBJ whole genome shotgun (WGS) entry which is preliminary data.</text>
</comment>
<dbReference type="Gene3D" id="3.90.550.10">
    <property type="entry name" value="Spore Coat Polysaccharide Biosynthesis Protein SpsA, Chain A"/>
    <property type="match status" value="1"/>
</dbReference>
<sequence length="277" mass="32127">MISEALRRHGTKADLLMLYPQEWKVPADVLEDDAPPISYEGGLLAQARDEYHVNLSPIQVKTYVNENDATWQDSYTKLLAWNQTQYKRVISLDSDATLLNHMDELFFLPSAPVAMPRAYWLDQFFLSSQLIVIEPSEDSWQRVQSAMEHHESHDYDMDILNKIFGTSTLVIPHRKYDLLTGEFRHEIGKHEAYLGSPTEIWNARDALAEAKLVHFSDWPLPKPWLDATEEQVAKQQPSCINASVREPDCTDRDVWLELRKDFSERRLRICGHAYDNI</sequence>
<evidence type="ECO:0000313" key="1">
    <source>
        <dbReference type="EMBL" id="KAG9189113.1"/>
    </source>
</evidence>
<gene>
    <name evidence="1" type="ORF">G6011_05981</name>
</gene>
<dbReference type="SUPFAM" id="SSF53448">
    <property type="entry name" value="Nucleotide-diphospho-sugar transferases"/>
    <property type="match status" value="1"/>
</dbReference>
<accession>A0AAD4FFN5</accession>
<dbReference type="InterPro" id="IPR050587">
    <property type="entry name" value="GNT1/Glycosyltrans_8"/>
</dbReference>
<protein>
    <recommendedName>
        <fullName evidence="3">Nucleotide-diphospho-sugar transferase</fullName>
    </recommendedName>
</protein>
<reference evidence="1" key="1">
    <citation type="submission" date="2021-07" db="EMBL/GenBank/DDBJ databases">
        <title>Genome Resource of American Ginseng Black Spot Pathogen Alternaria panax.</title>
        <authorList>
            <person name="Qiu C."/>
            <person name="Wang W."/>
            <person name="Liu Z."/>
        </authorList>
    </citation>
    <scope>NUCLEOTIDE SEQUENCE</scope>
    <source>
        <strain evidence="1">BNCC115425</strain>
    </source>
</reference>
<name>A0AAD4FFN5_9PLEO</name>
<dbReference type="EMBL" id="JAANER010000005">
    <property type="protein sequence ID" value="KAG9189113.1"/>
    <property type="molecule type" value="Genomic_DNA"/>
</dbReference>
<organism evidence="1 2">
    <name type="scientific">Alternaria panax</name>
    <dbReference type="NCBI Taxonomy" id="48097"/>
    <lineage>
        <taxon>Eukaryota</taxon>
        <taxon>Fungi</taxon>
        <taxon>Dikarya</taxon>
        <taxon>Ascomycota</taxon>
        <taxon>Pezizomycotina</taxon>
        <taxon>Dothideomycetes</taxon>
        <taxon>Pleosporomycetidae</taxon>
        <taxon>Pleosporales</taxon>
        <taxon>Pleosporineae</taxon>
        <taxon>Pleosporaceae</taxon>
        <taxon>Alternaria</taxon>
        <taxon>Alternaria sect. Panax</taxon>
    </lineage>
</organism>
<proteinExistence type="predicted"/>
<evidence type="ECO:0008006" key="3">
    <source>
        <dbReference type="Google" id="ProtNLM"/>
    </source>
</evidence>
<keyword evidence="2" id="KW-1185">Reference proteome</keyword>
<evidence type="ECO:0000313" key="2">
    <source>
        <dbReference type="Proteomes" id="UP001199106"/>
    </source>
</evidence>
<dbReference type="AlphaFoldDB" id="A0AAD4FFN5"/>
<dbReference type="InterPro" id="IPR029044">
    <property type="entry name" value="Nucleotide-diphossugar_trans"/>
</dbReference>
<dbReference type="PANTHER" id="PTHR11183">
    <property type="entry name" value="GLYCOGENIN SUBFAMILY MEMBER"/>
    <property type="match status" value="1"/>
</dbReference>
<dbReference type="Proteomes" id="UP001199106">
    <property type="component" value="Unassembled WGS sequence"/>
</dbReference>